<dbReference type="SUPFAM" id="SSF56112">
    <property type="entry name" value="Protein kinase-like (PK-like)"/>
    <property type="match status" value="1"/>
</dbReference>
<dbReference type="CDD" id="cd06614">
    <property type="entry name" value="STKc_PAK"/>
    <property type="match status" value="1"/>
</dbReference>
<keyword evidence="3" id="KW-0547">Nucleotide-binding</keyword>
<dbReference type="InterPro" id="IPR001245">
    <property type="entry name" value="Ser-Thr/Tyr_kinase_cat_dom"/>
</dbReference>
<dbReference type="PANTHER" id="PTHR45832:SF22">
    <property type="entry name" value="SERINE_THREONINE-PROTEIN KINASE SAMKA-RELATED"/>
    <property type="match status" value="1"/>
</dbReference>
<comment type="similarity">
    <text evidence="1">Belongs to the protein kinase superfamily. STE Ser/Thr protein kinase family. STE20 subfamily.</text>
</comment>
<evidence type="ECO:0000259" key="6">
    <source>
        <dbReference type="PROSITE" id="PS50011"/>
    </source>
</evidence>
<dbReference type="Pfam" id="PF00069">
    <property type="entry name" value="Pkinase"/>
    <property type="match status" value="1"/>
</dbReference>
<sequence length="669" mass="73710">MELEQRTKLFPHSGTRDTHRALPGVEVLPLLMRDLWAFSSSSIRPQLGNDRSWFGETKGTKAAPAPPGAPSASKEEAQEEEDSSELPAALGDDGELPSAPGDDSELPAALGDEGEHPAGWECNGEAPAGWDKDRGHLPAWDEDSGCPLVWDQNGQAPTEWDEDGGHLPVWDEDGAHPVAWEEESEHPPVWEVDSEHPLAWKDDGEPAVFWEEDGEAAAFWEEDEGAPSAWEEEIEPPSAVGSWAEHSDSSTALQPEGRGEWCLMQLSTSALFLGARAGNTVSEAEPAEKYLEVEQIGQGAFRAVYKGLDRATGGEVAIKKMSLRGQDRERAVNEILLLKDKKSPNIVDSLDSFLVDGDLWLVMEYMDGGTLWDLVRQTRMAEGEMAAVSRECLQGLDFLHSNRVIHRDLQSSNILLGMDGSVRLADFGLCAQLSPEQDQRSSMVGTAHWMAPEVVTRSPYGPKVDIWSFGIVTIEMVEGEPPHFRETAAMARALIRQNWTPQLQEPRRLSALLRDFLECSLEPDEERRWAAQELLQNLVEEAIWNGSTAQESNGEEKPQRSHTRRGCKPSPGSCEEVKAFCARKDAEIILQIHEDVEIPPQIRGDAEIPLQTHGDAEIPLQTHGDAEIPLQPPEQPRWSTGMPERRLCPRGQRGPAGAACPGRTDPGAQ</sequence>
<dbReference type="PANTHER" id="PTHR45832">
    <property type="entry name" value="SERINE/THREONINE-PROTEIN KINASE SAMKA-RELATED-RELATED"/>
    <property type="match status" value="1"/>
</dbReference>
<keyword evidence="4" id="KW-0067">ATP-binding</keyword>
<feature type="region of interest" description="Disordered" evidence="5">
    <location>
        <begin position="546"/>
        <end position="573"/>
    </location>
</feature>
<dbReference type="GO" id="GO:0004674">
    <property type="term" value="F:protein serine/threonine kinase activity"/>
    <property type="evidence" value="ECO:0007669"/>
    <property type="project" value="UniProtKB-EC"/>
</dbReference>
<dbReference type="Gene3D" id="3.30.200.20">
    <property type="entry name" value="Phosphorylase Kinase, domain 1"/>
    <property type="match status" value="1"/>
</dbReference>
<dbReference type="AlphaFoldDB" id="Q98TU7"/>
<evidence type="ECO:0000256" key="5">
    <source>
        <dbReference type="SAM" id="MobiDB-lite"/>
    </source>
</evidence>
<evidence type="ECO:0000256" key="1">
    <source>
        <dbReference type="ARBA" id="ARBA00008874"/>
    </source>
</evidence>
<evidence type="ECO:0000256" key="3">
    <source>
        <dbReference type="ARBA" id="ARBA00022741"/>
    </source>
</evidence>
<dbReference type="FunFam" id="1.10.510.10:FF:000421">
    <property type="entry name" value="Serine/threonine-protein kinase PAK 6"/>
    <property type="match status" value="1"/>
</dbReference>
<dbReference type="GO" id="GO:0005524">
    <property type="term" value="F:ATP binding"/>
    <property type="evidence" value="ECO:0007669"/>
    <property type="project" value="UniProtKB-KW"/>
</dbReference>
<feature type="region of interest" description="Disordered" evidence="5">
    <location>
        <begin position="625"/>
        <end position="669"/>
    </location>
</feature>
<dbReference type="InterPro" id="IPR051931">
    <property type="entry name" value="PAK3-like"/>
</dbReference>
<dbReference type="PRINTS" id="PR00109">
    <property type="entry name" value="TYRKINASE"/>
</dbReference>
<protein>
    <recommendedName>
        <fullName evidence="2">non-specific serine/threonine protein kinase</fullName>
        <ecNumber evidence="2">2.7.11.1</ecNumber>
    </recommendedName>
</protein>
<proteinExistence type="inferred from homology"/>
<dbReference type="EMBL" id="AF328738">
    <property type="protein sequence ID" value="AAK08500.1"/>
    <property type="molecule type" value="Genomic_DNA"/>
</dbReference>
<organism evidence="7">
    <name type="scientific">Agelaius phoeniceus</name>
    <name type="common">Red-winged blackbird</name>
    <name type="synonym">Oriolus phoeniceus</name>
    <dbReference type="NCBI Taxonomy" id="39638"/>
    <lineage>
        <taxon>Eukaryota</taxon>
        <taxon>Metazoa</taxon>
        <taxon>Chordata</taxon>
        <taxon>Craniata</taxon>
        <taxon>Vertebrata</taxon>
        <taxon>Euteleostomi</taxon>
        <taxon>Archelosauria</taxon>
        <taxon>Archosauria</taxon>
        <taxon>Dinosauria</taxon>
        <taxon>Saurischia</taxon>
        <taxon>Theropoda</taxon>
        <taxon>Coelurosauria</taxon>
        <taxon>Aves</taxon>
        <taxon>Neognathae</taxon>
        <taxon>Neoaves</taxon>
        <taxon>Telluraves</taxon>
        <taxon>Australaves</taxon>
        <taxon>Passeriformes</taxon>
        <taxon>Passeroidea</taxon>
        <taxon>Icteridae</taxon>
        <taxon>Agelaius</taxon>
    </lineage>
</organism>
<evidence type="ECO:0000256" key="4">
    <source>
        <dbReference type="ARBA" id="ARBA00022840"/>
    </source>
</evidence>
<dbReference type="InterPro" id="IPR000719">
    <property type="entry name" value="Prot_kinase_dom"/>
</dbReference>
<evidence type="ECO:0000313" key="7">
    <source>
        <dbReference type="EMBL" id="AAK08500.1"/>
    </source>
</evidence>
<dbReference type="PROSITE" id="PS50011">
    <property type="entry name" value="PROTEIN_KINASE_DOM"/>
    <property type="match status" value="1"/>
</dbReference>
<feature type="domain" description="Protein kinase" evidence="6">
    <location>
        <begin position="290"/>
        <end position="543"/>
    </location>
</feature>
<name>Q98TU7_AGEPH</name>
<accession>Q98TU7</accession>
<keyword evidence="7" id="KW-0418">Kinase</keyword>
<dbReference type="InterPro" id="IPR011009">
    <property type="entry name" value="Kinase-like_dom_sf"/>
</dbReference>
<keyword evidence="7" id="KW-0808">Transferase</keyword>
<reference evidence="7" key="1">
    <citation type="journal article" date="2001" name="Genomics">
        <title>Songbird genomics: analysis of 45 kb upstream of a polymorphic Mhc class II gene in red-winged blackbirds (Agelaius phoeniceus).</title>
        <authorList>
            <person name="Gasper J.S."/>
            <person name="Shiina T."/>
            <person name="Inoko H."/>
            <person name="Edwards S.V."/>
        </authorList>
    </citation>
    <scope>NUCLEOTIDE SEQUENCE</scope>
</reference>
<dbReference type="Gene3D" id="1.10.510.10">
    <property type="entry name" value="Transferase(Phosphotransferase) domain 1"/>
    <property type="match status" value="1"/>
</dbReference>
<feature type="region of interest" description="Disordered" evidence="5">
    <location>
        <begin position="47"/>
        <end position="146"/>
    </location>
</feature>
<evidence type="ECO:0000256" key="2">
    <source>
        <dbReference type="ARBA" id="ARBA00012513"/>
    </source>
</evidence>
<dbReference type="EC" id="2.7.11.1" evidence="2"/>